<accession>A0A1D3L4H0</accession>
<dbReference type="PANTHER" id="PTHR19136">
    <property type="entry name" value="MOLYBDENUM COFACTOR GUANYLYLTRANSFERASE"/>
    <property type="match status" value="1"/>
</dbReference>
<dbReference type="AlphaFoldDB" id="A0A1D3L4H0"/>
<dbReference type="Proteomes" id="UP000094707">
    <property type="component" value="Chromosome I"/>
</dbReference>
<dbReference type="EMBL" id="LT607756">
    <property type="protein sequence ID" value="SCG86521.1"/>
    <property type="molecule type" value="Genomic_DNA"/>
</dbReference>
<keyword evidence="4" id="KW-1185">Reference proteome</keyword>
<dbReference type="GO" id="GO:0003977">
    <property type="term" value="F:UDP-N-acetylglucosamine diphosphorylase activity"/>
    <property type="evidence" value="ECO:0007669"/>
    <property type="project" value="UniProtKB-EC"/>
</dbReference>
<proteinExistence type="predicted"/>
<reference evidence="3 4" key="1">
    <citation type="submission" date="2016-08" db="EMBL/GenBank/DDBJ databases">
        <authorList>
            <person name="Seilhamer J.J."/>
        </authorList>
    </citation>
    <scope>NUCLEOTIDE SEQUENCE [LARGE SCALE GENOMIC DNA]</scope>
    <source>
        <strain evidence="3">Buetzberg</strain>
    </source>
</reference>
<feature type="domain" description="MobA-like NTP transferase" evidence="2">
    <location>
        <begin position="4"/>
        <end position="131"/>
    </location>
</feature>
<gene>
    <name evidence="3" type="primary">glmU 1</name>
    <name evidence="3" type="ORF">MCBB_1973</name>
</gene>
<dbReference type="PANTHER" id="PTHR19136:SF86">
    <property type="entry name" value="ADENOSYLCOBINAMIDE-PHOSPHATE GUANYLYLTRANSFERASE"/>
    <property type="match status" value="1"/>
</dbReference>
<dbReference type="InterPro" id="IPR029044">
    <property type="entry name" value="Nucleotide-diphossugar_trans"/>
</dbReference>
<dbReference type="RefSeq" id="WP_071907573.1">
    <property type="nucleotide sequence ID" value="NZ_LT607756.1"/>
</dbReference>
<dbReference type="GeneID" id="30412809"/>
<evidence type="ECO:0000313" key="4">
    <source>
        <dbReference type="Proteomes" id="UP000094707"/>
    </source>
</evidence>
<name>A0A1D3L4H0_9EURY</name>
<dbReference type="SUPFAM" id="SSF53448">
    <property type="entry name" value="Nucleotide-diphospho-sugar transferases"/>
    <property type="match status" value="1"/>
</dbReference>
<evidence type="ECO:0000256" key="1">
    <source>
        <dbReference type="ARBA" id="ARBA00022679"/>
    </source>
</evidence>
<dbReference type="OrthoDB" id="9782at2157"/>
<dbReference type="STRING" id="118062.MCBB_1973"/>
<dbReference type="KEGG" id="mcub:MCBB_1973"/>
<dbReference type="InterPro" id="IPR025877">
    <property type="entry name" value="MobA-like_NTP_Trfase"/>
</dbReference>
<organism evidence="3 4">
    <name type="scientific">Methanobacterium congolense</name>
    <dbReference type="NCBI Taxonomy" id="118062"/>
    <lineage>
        <taxon>Archaea</taxon>
        <taxon>Methanobacteriati</taxon>
        <taxon>Methanobacteriota</taxon>
        <taxon>Methanomada group</taxon>
        <taxon>Methanobacteria</taxon>
        <taxon>Methanobacteriales</taxon>
        <taxon>Methanobacteriaceae</taxon>
        <taxon>Methanobacterium</taxon>
    </lineage>
</organism>
<protein>
    <submittedName>
        <fullName evidence="3">Bifunctional protein GlmU</fullName>
        <ecNumber evidence="3">2.7.7.23</ecNumber>
    </submittedName>
</protein>
<sequence>MITALIMAGGKGSRMELEGEKPLIKVSGKPMIQYVIEAARNSKKLDRIIVATSPNTPETSKFVHKMGVEVFKTPGDGYVEDLVFFISKTHPEDESEVIVTLSSDLPFINGETIDEVLVEYERSGKPAMCVAVPLKIFRDNGLKPSIIMGDVVPSGLNILRSTDKQQDEEVLILGKVELALNINSCSDITVSEKLLKQTHR</sequence>
<evidence type="ECO:0000259" key="2">
    <source>
        <dbReference type="Pfam" id="PF12804"/>
    </source>
</evidence>
<dbReference type="PATRIC" id="fig|129848.4.peg.2021"/>
<keyword evidence="3" id="KW-0548">Nucleotidyltransferase</keyword>
<evidence type="ECO:0000313" key="3">
    <source>
        <dbReference type="EMBL" id="SCG86521.1"/>
    </source>
</evidence>
<dbReference type="Pfam" id="PF12804">
    <property type="entry name" value="NTP_transf_3"/>
    <property type="match status" value="1"/>
</dbReference>
<dbReference type="Gene3D" id="3.90.550.10">
    <property type="entry name" value="Spore Coat Polysaccharide Biosynthesis Protein SpsA, Chain A"/>
    <property type="match status" value="1"/>
</dbReference>
<keyword evidence="1 3" id="KW-0808">Transferase</keyword>
<dbReference type="EC" id="2.7.7.23" evidence="3"/>